<name>A0AAW0CYH3_9AGAR</name>
<feature type="compositionally biased region" description="Pro residues" evidence="2">
    <location>
        <begin position="350"/>
        <end position="363"/>
    </location>
</feature>
<dbReference type="PANTHER" id="PTHR33096:SF1">
    <property type="entry name" value="CXC1-LIKE CYSTEINE CLUSTER ASSOCIATED WITH KDZ TRANSPOSASES DOMAIN-CONTAINING PROTEIN"/>
    <property type="match status" value="1"/>
</dbReference>
<dbReference type="AlphaFoldDB" id="A0AAW0CYH3"/>
<evidence type="ECO:0000313" key="5">
    <source>
        <dbReference type="Proteomes" id="UP001362999"/>
    </source>
</evidence>
<dbReference type="Pfam" id="PF18802">
    <property type="entry name" value="CxC1"/>
    <property type="match status" value="1"/>
</dbReference>
<proteinExistence type="predicted"/>
<feature type="region of interest" description="Disordered" evidence="2">
    <location>
        <begin position="1"/>
        <end position="83"/>
    </location>
</feature>
<dbReference type="Proteomes" id="UP001362999">
    <property type="component" value="Unassembled WGS sequence"/>
</dbReference>
<accession>A0AAW0CYH3</accession>
<dbReference type="EMBL" id="JAWWNJ010000012">
    <property type="protein sequence ID" value="KAK7043571.1"/>
    <property type="molecule type" value="Genomic_DNA"/>
</dbReference>
<sequence>MLKLSKKQRHAAATSTPDYSLHDGPRAQDIRKKIPPLLDRPDVLLPGNKTLRQPRLPPLLSRLCPVEPPSRSVHAESPPASEGLTHDEFAADAAQEPDIVHMPHSPVGEKFRHQRKRATQWARWQTDILPTLVPHFARFLSQTKSLRDMDGLHLDAPRPCECTQVSLKVAIVRFHRIDDVRIRVCKCNPASVQLMRLGAFGSAPLMPSLAVDLRVLEFTRTLFLAISPNNTAISQALETFLSTMGYQLDNRNSLRRRFANALMWYTHLKNLLKSHYEAAIQTARETLLSDERGDSPQTPRGRRRERSAARSPSLSQTTVHRRRSSTSSASRSATPTPAPNRKRRREPTPETVPIPFPEPPPLSRPSQYLIRKCPACFANLVHDPSQVADSMVCIDACFTQKGQNGEATDPNKRHPDTNFISEELATLTEEYVDSLRNTGRQKEKRQKATARLNGSHEDDDDDDCCEAHMRLPPSVLDGCESSFKAADERRQKASTARYRDTGLMALVCRHDRPLFVVNMHSAGEKQFYVVALLETLFQHLPADIRVGVLYDVVCTFERSCWKWGFLSRFMNRLAFAVSVFHAFGHEWPCQLLYHPRKRVGFGFTNGEGCERFWKSLRHLIAQLRICGYHQRLYTLDVQIQHNLDKSLFTIAEWIRRTYYHISQKRREAAQALLESGHTEELLTEQWHAQVAYQTKPLPRRHRNRGLQAVNAVVLLRSAVKTREGEVKELRRNFLAATARDDPDAAACESEYKAAEAELVKAKEKLKRKHDALGVTGRTALRQLAKSDAVSVRMNAQALMFRIRENLRWRKFELDPVERAHRRRANDAKLHAHTSSAVKRRAPAISKMVGEYNKLCKKLTQLIRDGKAPRGSAYPIEINLKGLWKLDVDDAIFQNVGLDDADEGGNPPLWMSDESVRSGIRAMLELKRCDEEEARLKKEALALRVWFGEEWKVINKAMCETESDVDKYHLQLHKDRLFALCATWDKALPDMGEGAEARPSWGIEPTELSAYYADSHRSARGEDRNYGGEDDGDDQDSDEEDADDQLDILELEAIARVEAHNEDSN</sequence>
<evidence type="ECO:0000256" key="1">
    <source>
        <dbReference type="SAM" id="Coils"/>
    </source>
</evidence>
<feature type="compositionally biased region" description="Basic and acidic residues" evidence="2">
    <location>
        <begin position="1013"/>
        <end position="1026"/>
    </location>
</feature>
<feature type="region of interest" description="Disordered" evidence="2">
    <location>
        <begin position="435"/>
        <end position="459"/>
    </location>
</feature>
<feature type="domain" description="CxC1-like cysteine cluster associated with KDZ transposases" evidence="3">
    <location>
        <begin position="158"/>
        <end position="242"/>
    </location>
</feature>
<dbReference type="PANTHER" id="PTHR33096">
    <property type="entry name" value="CXC2 DOMAIN-CONTAINING PROTEIN"/>
    <property type="match status" value="1"/>
</dbReference>
<feature type="coiled-coil region" evidence="1">
    <location>
        <begin position="744"/>
        <end position="771"/>
    </location>
</feature>
<dbReference type="InterPro" id="IPR040521">
    <property type="entry name" value="KDZ"/>
</dbReference>
<feature type="region of interest" description="Disordered" evidence="2">
    <location>
        <begin position="287"/>
        <end position="363"/>
    </location>
</feature>
<feature type="compositionally biased region" description="Acidic residues" evidence="2">
    <location>
        <begin position="1027"/>
        <end position="1046"/>
    </location>
</feature>
<reference evidence="4 5" key="1">
    <citation type="journal article" date="2024" name="J Genomics">
        <title>Draft genome sequencing and assembly of Favolaschia claudopus CIRM-BRFM 2984 isolated from oak limbs.</title>
        <authorList>
            <person name="Navarro D."/>
            <person name="Drula E."/>
            <person name="Chaduli D."/>
            <person name="Cazenave R."/>
            <person name="Ahrendt S."/>
            <person name="Wang J."/>
            <person name="Lipzen A."/>
            <person name="Daum C."/>
            <person name="Barry K."/>
            <person name="Grigoriev I.V."/>
            <person name="Favel A."/>
            <person name="Rosso M.N."/>
            <person name="Martin F."/>
        </authorList>
    </citation>
    <scope>NUCLEOTIDE SEQUENCE [LARGE SCALE GENOMIC DNA]</scope>
    <source>
        <strain evidence="4 5">CIRM-BRFM 2984</strain>
    </source>
</reference>
<keyword evidence="5" id="KW-1185">Reference proteome</keyword>
<dbReference type="InterPro" id="IPR041320">
    <property type="entry name" value="CxC1"/>
</dbReference>
<evidence type="ECO:0000259" key="3">
    <source>
        <dbReference type="Pfam" id="PF18802"/>
    </source>
</evidence>
<protein>
    <recommendedName>
        <fullName evidence="3">CxC1-like cysteine cluster associated with KDZ transposases domain-containing protein</fullName>
    </recommendedName>
</protein>
<dbReference type="Pfam" id="PF18758">
    <property type="entry name" value="KDZ"/>
    <property type="match status" value="1"/>
</dbReference>
<feature type="region of interest" description="Disordered" evidence="2">
    <location>
        <begin position="1013"/>
        <end position="1046"/>
    </location>
</feature>
<keyword evidence="1" id="KW-0175">Coiled coil</keyword>
<feature type="compositionally biased region" description="Low complexity" evidence="2">
    <location>
        <begin position="325"/>
        <end position="335"/>
    </location>
</feature>
<evidence type="ECO:0000256" key="2">
    <source>
        <dbReference type="SAM" id="MobiDB-lite"/>
    </source>
</evidence>
<organism evidence="4 5">
    <name type="scientific">Favolaschia claudopus</name>
    <dbReference type="NCBI Taxonomy" id="2862362"/>
    <lineage>
        <taxon>Eukaryota</taxon>
        <taxon>Fungi</taxon>
        <taxon>Dikarya</taxon>
        <taxon>Basidiomycota</taxon>
        <taxon>Agaricomycotina</taxon>
        <taxon>Agaricomycetes</taxon>
        <taxon>Agaricomycetidae</taxon>
        <taxon>Agaricales</taxon>
        <taxon>Marasmiineae</taxon>
        <taxon>Mycenaceae</taxon>
        <taxon>Favolaschia</taxon>
    </lineage>
</organism>
<comment type="caution">
    <text evidence="4">The sequence shown here is derived from an EMBL/GenBank/DDBJ whole genome shotgun (WGS) entry which is preliminary data.</text>
</comment>
<feature type="compositionally biased region" description="Basic and acidic residues" evidence="2">
    <location>
        <begin position="20"/>
        <end position="32"/>
    </location>
</feature>
<gene>
    <name evidence="4" type="ORF">R3P38DRAFT_2510150</name>
</gene>
<feature type="compositionally biased region" description="Basic residues" evidence="2">
    <location>
        <begin position="1"/>
        <end position="10"/>
    </location>
</feature>
<feature type="compositionally biased region" description="Low complexity" evidence="2">
    <location>
        <begin position="43"/>
        <end position="63"/>
    </location>
</feature>
<evidence type="ECO:0000313" key="4">
    <source>
        <dbReference type="EMBL" id="KAK7043571.1"/>
    </source>
</evidence>